<keyword evidence="11" id="KW-0472">Membrane</keyword>
<sequence length="162" mass="17989">MRLPLIVGLVSLALVLIVGAVVTDFTAYLGDDPVACNNCHVMDAAYEGWYHAGHQRWATCNDCHTPHAFIPKYFVKARSGFNHVTAFVSGHIPEPIRAKESTRRIIQANCLRCHAETVAMIGDGQMDAGRYCFECHREVAHGPRGLSLLPYQDTGRYHPTQP</sequence>
<dbReference type="InterPro" id="IPR005126">
    <property type="entry name" value="NapC/NirT_cyt_c_N"/>
</dbReference>
<keyword evidence="5" id="KW-0349">Heme</keyword>
<keyword evidence="3" id="KW-0813">Transport</keyword>
<evidence type="ECO:0000256" key="5">
    <source>
        <dbReference type="ARBA" id="ARBA00022617"/>
    </source>
</evidence>
<feature type="domain" description="NapC/NirT cytochrome c N-terminal" evidence="12">
    <location>
        <begin position="9"/>
        <end position="141"/>
    </location>
</feature>
<reference evidence="13 14" key="1">
    <citation type="submission" date="2015-07" db="EMBL/GenBank/DDBJ databases">
        <title>Whole genome sequence of Thermanaerothrix daxensis DSM 23592.</title>
        <authorList>
            <person name="Hemp J."/>
            <person name="Ward L.M."/>
            <person name="Pace L.A."/>
            <person name="Fischer W.W."/>
        </authorList>
    </citation>
    <scope>NUCLEOTIDE SEQUENCE [LARGE SCALE GENOMIC DNA]</scope>
    <source>
        <strain evidence="13 14">GNS-1</strain>
    </source>
</reference>
<evidence type="ECO:0000256" key="3">
    <source>
        <dbReference type="ARBA" id="ARBA00022448"/>
    </source>
</evidence>
<dbReference type="GO" id="GO:0009061">
    <property type="term" value="P:anaerobic respiration"/>
    <property type="evidence" value="ECO:0007669"/>
    <property type="project" value="TreeGrafter"/>
</dbReference>
<keyword evidence="4" id="KW-1003">Cell membrane</keyword>
<dbReference type="Pfam" id="PF03264">
    <property type="entry name" value="Cytochrom_NNT"/>
    <property type="match status" value="1"/>
</dbReference>
<evidence type="ECO:0000256" key="9">
    <source>
        <dbReference type="ARBA" id="ARBA00022989"/>
    </source>
</evidence>
<evidence type="ECO:0000256" key="2">
    <source>
        <dbReference type="ARBA" id="ARBA00007395"/>
    </source>
</evidence>
<evidence type="ECO:0000313" key="13">
    <source>
        <dbReference type="EMBL" id="KPL82065.1"/>
    </source>
</evidence>
<dbReference type="InterPro" id="IPR017571">
    <property type="entry name" value="NrfH"/>
</dbReference>
<evidence type="ECO:0000256" key="11">
    <source>
        <dbReference type="ARBA" id="ARBA00023136"/>
    </source>
</evidence>
<dbReference type="InterPro" id="IPR036280">
    <property type="entry name" value="Multihaem_cyt_sf"/>
</dbReference>
<evidence type="ECO:0000256" key="4">
    <source>
        <dbReference type="ARBA" id="ARBA00022475"/>
    </source>
</evidence>
<dbReference type="Gene3D" id="1.10.3820.10">
    <property type="entry name" value="Di-heme elbow motif domain"/>
    <property type="match status" value="1"/>
</dbReference>
<dbReference type="InterPro" id="IPR051174">
    <property type="entry name" value="Cytochrome_c-type_ET"/>
</dbReference>
<keyword evidence="10" id="KW-0408">Iron</keyword>
<evidence type="ECO:0000256" key="7">
    <source>
        <dbReference type="ARBA" id="ARBA00022723"/>
    </source>
</evidence>
<dbReference type="PANTHER" id="PTHR30333:SF1">
    <property type="entry name" value="CYTOCHROME C-TYPE PROTEIN NAPC"/>
    <property type="match status" value="1"/>
</dbReference>
<keyword evidence="7" id="KW-0479">Metal-binding</keyword>
<comment type="similarity">
    <text evidence="2">Belongs to the NapC/NirT/NrfH family.</text>
</comment>
<gene>
    <name evidence="13" type="ORF">SE15_13205</name>
</gene>
<name>A0A0P6XFF3_9CHLR</name>
<dbReference type="OrthoDB" id="9791652at2"/>
<evidence type="ECO:0000259" key="12">
    <source>
        <dbReference type="Pfam" id="PF03264"/>
    </source>
</evidence>
<dbReference type="Proteomes" id="UP000050544">
    <property type="component" value="Unassembled WGS sequence"/>
</dbReference>
<dbReference type="EMBL" id="LGKO01000006">
    <property type="protein sequence ID" value="KPL82065.1"/>
    <property type="molecule type" value="Genomic_DNA"/>
</dbReference>
<dbReference type="AlphaFoldDB" id="A0A0P6XFF3"/>
<dbReference type="GO" id="GO:0046872">
    <property type="term" value="F:metal ion binding"/>
    <property type="evidence" value="ECO:0007669"/>
    <property type="project" value="UniProtKB-KW"/>
</dbReference>
<proteinExistence type="inferred from homology"/>
<dbReference type="STRING" id="869279.SE15_13205"/>
<dbReference type="InterPro" id="IPR038266">
    <property type="entry name" value="NapC/NirT_cytc_sf"/>
</dbReference>
<dbReference type="NCBIfam" id="TIGR03153">
    <property type="entry name" value="cytochr_NrfH"/>
    <property type="match status" value="1"/>
</dbReference>
<dbReference type="GO" id="GO:0009055">
    <property type="term" value="F:electron transfer activity"/>
    <property type="evidence" value="ECO:0007669"/>
    <property type="project" value="TreeGrafter"/>
</dbReference>
<organism evidence="13 14">
    <name type="scientific">Thermanaerothrix daxensis</name>
    <dbReference type="NCBI Taxonomy" id="869279"/>
    <lineage>
        <taxon>Bacteria</taxon>
        <taxon>Bacillati</taxon>
        <taxon>Chloroflexota</taxon>
        <taxon>Anaerolineae</taxon>
        <taxon>Anaerolineales</taxon>
        <taxon>Anaerolineaceae</taxon>
        <taxon>Thermanaerothrix</taxon>
    </lineage>
</organism>
<dbReference type="PANTHER" id="PTHR30333">
    <property type="entry name" value="CYTOCHROME C-TYPE PROTEIN"/>
    <property type="match status" value="1"/>
</dbReference>
<comment type="caution">
    <text evidence="13">The sequence shown here is derived from an EMBL/GenBank/DDBJ whole genome shotgun (WGS) entry which is preliminary data.</text>
</comment>
<dbReference type="PATRIC" id="fig|869279.4.peg.2574"/>
<dbReference type="RefSeq" id="WP_054522590.1">
    <property type="nucleotide sequence ID" value="NZ_LGKO01000006.1"/>
</dbReference>
<keyword evidence="14" id="KW-1185">Reference proteome</keyword>
<keyword evidence="6" id="KW-0812">Transmembrane</keyword>
<evidence type="ECO:0000256" key="6">
    <source>
        <dbReference type="ARBA" id="ARBA00022692"/>
    </source>
</evidence>
<keyword evidence="9" id="KW-1133">Transmembrane helix</keyword>
<protein>
    <recommendedName>
        <fullName evidence="12">NapC/NirT cytochrome c N-terminal domain-containing protein</fullName>
    </recommendedName>
</protein>
<keyword evidence="8" id="KW-0249">Electron transport</keyword>
<evidence type="ECO:0000256" key="1">
    <source>
        <dbReference type="ARBA" id="ARBA00004236"/>
    </source>
</evidence>
<accession>A0A0P6XFF3</accession>
<dbReference type="GO" id="GO:0022900">
    <property type="term" value="P:electron transport chain"/>
    <property type="evidence" value="ECO:0007669"/>
    <property type="project" value="InterPro"/>
</dbReference>
<comment type="subcellular location">
    <subcellularLocation>
        <location evidence="1">Cell membrane</location>
    </subcellularLocation>
</comment>
<evidence type="ECO:0000256" key="8">
    <source>
        <dbReference type="ARBA" id="ARBA00022982"/>
    </source>
</evidence>
<dbReference type="SUPFAM" id="SSF48695">
    <property type="entry name" value="Multiheme cytochromes"/>
    <property type="match status" value="1"/>
</dbReference>
<dbReference type="GO" id="GO:0005886">
    <property type="term" value="C:plasma membrane"/>
    <property type="evidence" value="ECO:0007669"/>
    <property type="project" value="UniProtKB-SubCell"/>
</dbReference>
<evidence type="ECO:0000256" key="10">
    <source>
        <dbReference type="ARBA" id="ARBA00023004"/>
    </source>
</evidence>
<evidence type="ECO:0000313" key="14">
    <source>
        <dbReference type="Proteomes" id="UP000050544"/>
    </source>
</evidence>